<dbReference type="SUPFAM" id="SSF52540">
    <property type="entry name" value="P-loop containing nucleoside triphosphate hydrolases"/>
    <property type="match status" value="1"/>
</dbReference>
<dbReference type="Pfam" id="PF25000">
    <property type="entry name" value="DUF7779"/>
    <property type="match status" value="1"/>
</dbReference>
<reference evidence="2" key="1">
    <citation type="submission" date="2023-06" db="EMBL/GenBank/DDBJ databases">
        <title>Multi-omics analyses reveal the molecular pathogenesis toolkit of Lasiodiplodia hormozganensis, a cross-kingdom pathogen.</title>
        <authorList>
            <person name="Felix C."/>
            <person name="Meneses R."/>
            <person name="Goncalves M.F.M."/>
            <person name="Tilleman L."/>
            <person name="Duarte A.S."/>
            <person name="Jorrin-Novo J.V."/>
            <person name="Van De Peer Y."/>
            <person name="Deforce D."/>
            <person name="Van Nieuwerburgh F."/>
            <person name="Esteves A.C."/>
            <person name="Alves A."/>
        </authorList>
    </citation>
    <scope>NUCLEOTIDE SEQUENCE</scope>
    <source>
        <strain evidence="2">CBS 339.90</strain>
    </source>
</reference>
<sequence>MADDAPLRAQHISNTSAINGGQNFSGIAYGNVSFGNSGDSSHGSNRKCEPFDNIPFRPDPDFVDRPETLAWIHHMCAGPGARTALVGLGGVGKSQLAIRYGYNIRDETPHRFVFWVHASTKVRFKEAYEALAEKLALPKRHDQNADILQLVSTWLCDETNGQWTMIVDNADDIETFFPSQELRQGEPSEDASASLAKYLPQSRNGSILITSRNRNVAARLAGGHNYIKEVPTMDESQCLQLLRNKLLPNKLQDTSNEEDAMNLLRALGYVPLAITQAAAHINRRYRMTISGYLSEFRANDKKKESLLHQDTGDLRRDPSASNSVVTTWQMSFERIRQERPSAAELLSLMSFFNPQGIPEWILRRAANGSGCKDKADAMFNEDLDILQAYSLIAATAEPDTCEMHALVQFCTQVWLSSSGGSERWKRVFVNLMEPASACRVAS</sequence>
<dbReference type="AlphaFoldDB" id="A0AA40CY01"/>
<evidence type="ECO:0000313" key="3">
    <source>
        <dbReference type="Proteomes" id="UP001175001"/>
    </source>
</evidence>
<accession>A0AA40CY01</accession>
<dbReference type="PANTHER" id="PTHR35205">
    <property type="entry name" value="NB-ARC AND TPR DOMAIN PROTEIN"/>
    <property type="match status" value="1"/>
</dbReference>
<name>A0AA40CY01_9PEZI</name>
<dbReference type="EMBL" id="JAUJDW010000020">
    <property type="protein sequence ID" value="KAK0654712.1"/>
    <property type="molecule type" value="Genomic_DNA"/>
</dbReference>
<evidence type="ECO:0000313" key="2">
    <source>
        <dbReference type="EMBL" id="KAK0654712.1"/>
    </source>
</evidence>
<protein>
    <recommendedName>
        <fullName evidence="1">DUF7779 domain-containing protein</fullName>
    </recommendedName>
</protein>
<gene>
    <name evidence="2" type="ORF">DIS24_g5142</name>
</gene>
<dbReference type="InterPro" id="IPR056681">
    <property type="entry name" value="DUF7779"/>
</dbReference>
<proteinExistence type="predicted"/>
<evidence type="ECO:0000259" key="1">
    <source>
        <dbReference type="Pfam" id="PF25000"/>
    </source>
</evidence>
<organism evidence="2 3">
    <name type="scientific">Lasiodiplodia hormozganensis</name>
    <dbReference type="NCBI Taxonomy" id="869390"/>
    <lineage>
        <taxon>Eukaryota</taxon>
        <taxon>Fungi</taxon>
        <taxon>Dikarya</taxon>
        <taxon>Ascomycota</taxon>
        <taxon>Pezizomycotina</taxon>
        <taxon>Dothideomycetes</taxon>
        <taxon>Dothideomycetes incertae sedis</taxon>
        <taxon>Botryosphaeriales</taxon>
        <taxon>Botryosphaeriaceae</taxon>
        <taxon>Lasiodiplodia</taxon>
    </lineage>
</organism>
<dbReference type="Gene3D" id="3.40.50.300">
    <property type="entry name" value="P-loop containing nucleotide triphosphate hydrolases"/>
    <property type="match status" value="1"/>
</dbReference>
<dbReference type="Proteomes" id="UP001175001">
    <property type="component" value="Unassembled WGS sequence"/>
</dbReference>
<dbReference type="InterPro" id="IPR027417">
    <property type="entry name" value="P-loop_NTPase"/>
</dbReference>
<feature type="domain" description="DUF7779" evidence="1">
    <location>
        <begin position="337"/>
        <end position="414"/>
    </location>
</feature>
<keyword evidence="3" id="KW-1185">Reference proteome</keyword>
<comment type="caution">
    <text evidence="2">The sequence shown here is derived from an EMBL/GenBank/DDBJ whole genome shotgun (WGS) entry which is preliminary data.</text>
</comment>
<dbReference type="PANTHER" id="PTHR35205:SF1">
    <property type="entry name" value="ZU5 DOMAIN-CONTAINING PROTEIN"/>
    <property type="match status" value="1"/>
</dbReference>